<dbReference type="SMART" id="SM00774">
    <property type="entry name" value="WRKY"/>
    <property type="match status" value="2"/>
</dbReference>
<comment type="caution">
    <text evidence="9">The sequence shown here is derived from an EMBL/GenBank/DDBJ whole genome shotgun (WGS) entry which is preliminary data.</text>
</comment>
<sequence length="479" mass="52515">MDFRGMNVPSFCFMLQKGDSSMSKSSDEMEIEEAERALVAKPVASRPSSSSFLSFSELLAGVINDAPWETSNEVAVAAIRPKKVPLKPTVNRSLLASALVVAPPGEPSRTAETSDSAKEAVKSDSKPTVIYKPTAKVVSKLTLSILENMQGDFSNAQQRVLVAPAPAPAIGWNQTMEKTISSRPQLISSNPSPSTKPNRAIIEPSKVVTDDDRKALASPVITYRPSYDGYNWRKYGQKQVKGTEYPRSYYKCTHPNCSVKKKVERSLDSQIAEIVYKGEHNHPKPQPPKRGGSTSSAPHGNAAAQEAKPERLETTVENNQGLQGYNEQAGMVVADNSRGLSQDHDEGNKGIVEAVEEDPRSKRRKCENPPSEAGNVAADRAQQSQAAETDMAGDGFRWRKYGQKVVKGNPYPRSYYRCTSLQCNVRKYVERASEDPRAFITTYEGHHNHEMPLRSSSVAVREADPGATTSKDNSKPNCL</sequence>
<dbReference type="Proteomes" id="UP001345219">
    <property type="component" value="Chromosome 7"/>
</dbReference>
<proteinExistence type="predicted"/>
<feature type="domain" description="WRKY" evidence="8">
    <location>
        <begin position="228"/>
        <end position="285"/>
    </location>
</feature>
<dbReference type="SUPFAM" id="SSF118290">
    <property type="entry name" value="WRKY DNA-binding domain"/>
    <property type="match status" value="2"/>
</dbReference>
<dbReference type="GO" id="GO:0005634">
    <property type="term" value="C:nucleus"/>
    <property type="evidence" value="ECO:0007669"/>
    <property type="project" value="UniProtKB-SubCell"/>
</dbReference>
<evidence type="ECO:0000256" key="1">
    <source>
        <dbReference type="ARBA" id="ARBA00004123"/>
    </source>
</evidence>
<dbReference type="AlphaFoldDB" id="A0AAN7KF28"/>
<dbReference type="PANTHER" id="PTHR31221">
    <property type="entry name" value="WRKY TRANSCRIPTION FACTOR PROTEIN 1-RELATED"/>
    <property type="match status" value="1"/>
</dbReference>
<evidence type="ECO:0000256" key="6">
    <source>
        <dbReference type="ARBA" id="ARBA00023242"/>
    </source>
</evidence>
<dbReference type="InterPro" id="IPR003657">
    <property type="entry name" value="WRKY_dom"/>
</dbReference>
<comment type="subcellular location">
    <subcellularLocation>
        <location evidence="1">Nucleus</location>
    </subcellularLocation>
</comment>
<dbReference type="FunFam" id="2.20.25.80:FF:000006">
    <property type="entry name" value="WRKY transcription factor"/>
    <property type="match status" value="2"/>
</dbReference>
<dbReference type="Pfam" id="PF03106">
    <property type="entry name" value="WRKY"/>
    <property type="match status" value="2"/>
</dbReference>
<dbReference type="Gene3D" id="2.20.25.80">
    <property type="entry name" value="WRKY domain"/>
    <property type="match status" value="2"/>
</dbReference>
<dbReference type="InterPro" id="IPR044810">
    <property type="entry name" value="WRKY_plant"/>
</dbReference>
<evidence type="ECO:0000313" key="9">
    <source>
        <dbReference type="EMBL" id="KAK4765821.1"/>
    </source>
</evidence>
<evidence type="ECO:0000256" key="7">
    <source>
        <dbReference type="SAM" id="MobiDB-lite"/>
    </source>
</evidence>
<evidence type="ECO:0000259" key="8">
    <source>
        <dbReference type="PROSITE" id="PS50811"/>
    </source>
</evidence>
<feature type="domain" description="WRKY" evidence="8">
    <location>
        <begin position="387"/>
        <end position="452"/>
    </location>
</feature>
<keyword evidence="6" id="KW-0539">Nucleus</keyword>
<feature type="region of interest" description="Disordered" evidence="7">
    <location>
        <begin position="338"/>
        <end position="391"/>
    </location>
</feature>
<evidence type="ECO:0000256" key="3">
    <source>
        <dbReference type="ARBA" id="ARBA00023015"/>
    </source>
</evidence>
<evidence type="ECO:0000256" key="4">
    <source>
        <dbReference type="ARBA" id="ARBA00023125"/>
    </source>
</evidence>
<feature type="region of interest" description="Disordered" evidence="7">
    <location>
        <begin position="103"/>
        <end position="125"/>
    </location>
</feature>
<dbReference type="PANTHER" id="PTHR31221:SF90">
    <property type="entry name" value="WRKY TRANSCRIPTION FACTOR 44"/>
    <property type="match status" value="1"/>
</dbReference>
<evidence type="ECO:0000313" key="10">
    <source>
        <dbReference type="Proteomes" id="UP001345219"/>
    </source>
</evidence>
<reference evidence="9 10" key="1">
    <citation type="journal article" date="2023" name="Hortic Res">
        <title>Pangenome of water caltrop reveals structural variations and asymmetric subgenome divergence after allopolyploidization.</title>
        <authorList>
            <person name="Zhang X."/>
            <person name="Chen Y."/>
            <person name="Wang L."/>
            <person name="Yuan Y."/>
            <person name="Fang M."/>
            <person name="Shi L."/>
            <person name="Lu R."/>
            <person name="Comes H.P."/>
            <person name="Ma Y."/>
            <person name="Chen Y."/>
            <person name="Huang G."/>
            <person name="Zhou Y."/>
            <person name="Zheng Z."/>
            <person name="Qiu Y."/>
        </authorList>
    </citation>
    <scope>NUCLEOTIDE SEQUENCE [LARGE SCALE GENOMIC DNA]</scope>
    <source>
        <tissue evidence="9">Roots</tissue>
    </source>
</reference>
<dbReference type="PROSITE" id="PS50811">
    <property type="entry name" value="WRKY"/>
    <property type="match status" value="2"/>
</dbReference>
<evidence type="ECO:0000256" key="5">
    <source>
        <dbReference type="ARBA" id="ARBA00023163"/>
    </source>
</evidence>
<dbReference type="EMBL" id="JAXIOK010000007">
    <property type="protein sequence ID" value="KAK4765821.1"/>
    <property type="molecule type" value="Genomic_DNA"/>
</dbReference>
<keyword evidence="3" id="KW-0805">Transcription regulation</keyword>
<dbReference type="GO" id="GO:0043565">
    <property type="term" value="F:sequence-specific DNA binding"/>
    <property type="evidence" value="ECO:0007669"/>
    <property type="project" value="InterPro"/>
</dbReference>
<protein>
    <recommendedName>
        <fullName evidence="8">WRKY domain-containing protein</fullName>
    </recommendedName>
</protein>
<keyword evidence="4" id="KW-0238">DNA-binding</keyword>
<dbReference type="InterPro" id="IPR036576">
    <property type="entry name" value="WRKY_dom_sf"/>
</dbReference>
<feature type="region of interest" description="Disordered" evidence="7">
    <location>
        <begin position="277"/>
        <end position="313"/>
    </location>
</feature>
<feature type="region of interest" description="Disordered" evidence="7">
    <location>
        <begin position="450"/>
        <end position="479"/>
    </location>
</feature>
<accession>A0AAN7KF28</accession>
<dbReference type="GO" id="GO:0003700">
    <property type="term" value="F:DNA-binding transcription factor activity"/>
    <property type="evidence" value="ECO:0007669"/>
    <property type="project" value="InterPro"/>
</dbReference>
<feature type="compositionally biased region" description="Basic and acidic residues" evidence="7">
    <location>
        <begin position="115"/>
        <end position="125"/>
    </location>
</feature>
<keyword evidence="5" id="KW-0804">Transcription</keyword>
<keyword evidence="10" id="KW-1185">Reference proteome</keyword>
<evidence type="ECO:0000256" key="2">
    <source>
        <dbReference type="ARBA" id="ARBA00022737"/>
    </source>
</evidence>
<gene>
    <name evidence="9" type="ORF">SAY87_007463</name>
</gene>
<name>A0AAN7KF28_9MYRT</name>
<keyword evidence="2" id="KW-0677">Repeat</keyword>
<organism evidence="9 10">
    <name type="scientific">Trapa incisa</name>
    <dbReference type="NCBI Taxonomy" id="236973"/>
    <lineage>
        <taxon>Eukaryota</taxon>
        <taxon>Viridiplantae</taxon>
        <taxon>Streptophyta</taxon>
        <taxon>Embryophyta</taxon>
        <taxon>Tracheophyta</taxon>
        <taxon>Spermatophyta</taxon>
        <taxon>Magnoliopsida</taxon>
        <taxon>eudicotyledons</taxon>
        <taxon>Gunneridae</taxon>
        <taxon>Pentapetalae</taxon>
        <taxon>rosids</taxon>
        <taxon>malvids</taxon>
        <taxon>Myrtales</taxon>
        <taxon>Lythraceae</taxon>
        <taxon>Trapa</taxon>
    </lineage>
</organism>